<evidence type="ECO:0000256" key="2">
    <source>
        <dbReference type="RuleBase" id="RU363002"/>
    </source>
</evidence>
<dbReference type="PANTHER" id="PTHR30040">
    <property type="entry name" value="THIAMINE BIOSYNTHESIS LIPOPROTEIN APBE"/>
    <property type="match status" value="1"/>
</dbReference>
<evidence type="ECO:0000256" key="1">
    <source>
        <dbReference type="PIRNR" id="PIRNR006268"/>
    </source>
</evidence>
<evidence type="ECO:0000313" key="3">
    <source>
        <dbReference type="EMBL" id="MBU3876690.1"/>
    </source>
</evidence>
<keyword evidence="1 2" id="KW-0808">Transferase</keyword>
<dbReference type="Pfam" id="PF02424">
    <property type="entry name" value="ApbE"/>
    <property type="match status" value="1"/>
</dbReference>
<keyword evidence="2" id="KW-0449">Lipoprotein</keyword>
<dbReference type="EMBL" id="JABACJ020000012">
    <property type="protein sequence ID" value="MBU3876690.1"/>
    <property type="molecule type" value="Genomic_DNA"/>
</dbReference>
<comment type="subcellular location">
    <subcellularLocation>
        <location evidence="2">Cell inner membrane</location>
        <topology evidence="2">Lipid-anchor</topology>
        <orientation evidence="2">Periplasmic side</orientation>
    </subcellularLocation>
</comment>
<keyword evidence="1 2" id="KW-0285">Flavoprotein</keyword>
<reference evidence="3 4" key="1">
    <citation type="submission" date="2021-06" db="EMBL/GenBank/DDBJ databases">
        <title>Faecalicatena sp. nov. isolated from porcine feces.</title>
        <authorList>
            <person name="Oh B.S."/>
            <person name="Lee J.H."/>
        </authorList>
    </citation>
    <scope>NUCLEOTIDE SEQUENCE [LARGE SCALE GENOMIC DNA]</scope>
    <source>
        <strain evidence="3 4">AGMB00832</strain>
    </source>
</reference>
<feature type="signal peptide" evidence="2">
    <location>
        <begin position="1"/>
        <end position="22"/>
    </location>
</feature>
<feature type="chain" id="PRO_5044960761" description="FAD:protein FMN transferase" evidence="2">
    <location>
        <begin position="23"/>
        <end position="325"/>
    </location>
</feature>
<dbReference type="Proteomes" id="UP000723714">
    <property type="component" value="Unassembled WGS sequence"/>
</dbReference>
<evidence type="ECO:0000313" key="4">
    <source>
        <dbReference type="Proteomes" id="UP000723714"/>
    </source>
</evidence>
<comment type="catalytic activity">
    <reaction evidence="1 2">
        <text>L-threonyl-[protein] + FAD = FMN-L-threonyl-[protein] + AMP + H(+)</text>
        <dbReference type="Rhea" id="RHEA:36847"/>
        <dbReference type="Rhea" id="RHEA-COMP:11060"/>
        <dbReference type="Rhea" id="RHEA-COMP:11061"/>
        <dbReference type="ChEBI" id="CHEBI:15378"/>
        <dbReference type="ChEBI" id="CHEBI:30013"/>
        <dbReference type="ChEBI" id="CHEBI:57692"/>
        <dbReference type="ChEBI" id="CHEBI:74257"/>
        <dbReference type="ChEBI" id="CHEBI:456215"/>
        <dbReference type="EC" id="2.7.1.180"/>
    </reaction>
</comment>
<name>A0ABS6D567_9FIRM</name>
<keyword evidence="2" id="KW-1003">Cell membrane</keyword>
<dbReference type="InterPro" id="IPR024932">
    <property type="entry name" value="ApbE"/>
</dbReference>
<protein>
    <recommendedName>
        <fullName evidence="1 2">FAD:protein FMN transferase</fullName>
        <ecNumber evidence="1 2">2.7.1.180</ecNumber>
    </recommendedName>
    <alternativeName>
        <fullName evidence="1">Flavin transferase</fullName>
    </alternativeName>
</protein>
<dbReference type="EC" id="2.7.1.180" evidence="1 2"/>
<gene>
    <name evidence="3" type="ORF">HGO97_012830</name>
</gene>
<dbReference type="GO" id="GO:0016740">
    <property type="term" value="F:transferase activity"/>
    <property type="evidence" value="ECO:0007669"/>
    <property type="project" value="UniProtKB-KW"/>
</dbReference>
<accession>A0ABS6D567</accession>
<keyword evidence="1 2" id="KW-0479">Metal-binding</keyword>
<dbReference type="PROSITE" id="PS51257">
    <property type="entry name" value="PROKAR_LIPOPROTEIN"/>
    <property type="match status" value="1"/>
</dbReference>
<dbReference type="RefSeq" id="WP_216242258.1">
    <property type="nucleotide sequence ID" value="NZ_JABACJ020000012.1"/>
</dbReference>
<keyword evidence="1 2" id="KW-0460">Magnesium</keyword>
<sequence>MKRLIKHFLPCLLLAACIFSLTGCTKPPAGESLEAFGTYFDTIISIKIWGGEEALLDHCKEMCSRYEQLFSRTIPTSDISRINAAKGQSVEVDDETIELIKKGLYYSEISNGSFDITIAPLSELWDIKNNPGNIPDAASIEEAKSHVDYRKVKVEGNTVTLEDPKAAIDLGGIAKGFIADKLKAYLKSEGIEHGQIDLGGNLLTIGSKTDGSDFHIGIQKPFAKTNEAITTVDIHDQSVVSSGTYERYFKKDGKIYHHLLDPKTGYPFDNGLLQVTIISNQSVDGDGLSTTCFALGLEEGTKLIESLDNIQAIFVTEDYSLHYAD</sequence>
<keyword evidence="2" id="KW-0732">Signal</keyword>
<organism evidence="3 4">
    <name type="scientific">Faecalicatena faecalis</name>
    <dbReference type="NCBI Taxonomy" id="2726362"/>
    <lineage>
        <taxon>Bacteria</taxon>
        <taxon>Bacillati</taxon>
        <taxon>Bacillota</taxon>
        <taxon>Clostridia</taxon>
        <taxon>Lachnospirales</taxon>
        <taxon>Lachnospiraceae</taxon>
        <taxon>Faecalicatena</taxon>
    </lineage>
</organism>
<comment type="similarity">
    <text evidence="1 2">Belongs to the ApbE family.</text>
</comment>
<dbReference type="PANTHER" id="PTHR30040:SF2">
    <property type="entry name" value="FAD:PROTEIN FMN TRANSFERASE"/>
    <property type="match status" value="1"/>
</dbReference>
<comment type="caution">
    <text evidence="3">The sequence shown here is derived from an EMBL/GenBank/DDBJ whole genome shotgun (WGS) entry which is preliminary data.</text>
</comment>
<keyword evidence="4" id="KW-1185">Reference proteome</keyword>
<comment type="cofactor">
    <cofactor evidence="2">
        <name>Mg(2+)</name>
        <dbReference type="ChEBI" id="CHEBI:18420"/>
    </cofactor>
</comment>
<keyword evidence="1 2" id="KW-0274">FAD</keyword>
<keyword evidence="2" id="KW-0997">Cell inner membrane</keyword>
<keyword evidence="2" id="KW-0472">Membrane</keyword>
<dbReference type="PIRSF" id="PIRSF006268">
    <property type="entry name" value="ApbE"/>
    <property type="match status" value="1"/>
</dbReference>
<comment type="function">
    <text evidence="2">Flavin transferase that catalyzes the transfer of the FMN moiety of FAD and its covalent binding to the hydroxyl group of a threonine residue in a target flavoprotein.</text>
</comment>
<proteinExistence type="inferred from homology"/>